<evidence type="ECO:0000256" key="3">
    <source>
        <dbReference type="ARBA" id="ARBA00022741"/>
    </source>
</evidence>
<protein>
    <recommendedName>
        <fullName evidence="8">Protein kinase domain-containing protein</fullName>
    </recommendedName>
</protein>
<dbReference type="Proteomes" id="UP000801428">
    <property type="component" value="Unassembled WGS sequence"/>
</dbReference>
<dbReference type="InterPro" id="IPR008271">
    <property type="entry name" value="Ser/Thr_kinase_AS"/>
</dbReference>
<gene>
    <name evidence="9" type="ORF">E8E13_006048</name>
</gene>
<dbReference type="GO" id="GO:0043484">
    <property type="term" value="P:regulation of RNA splicing"/>
    <property type="evidence" value="ECO:0007669"/>
    <property type="project" value="TreeGrafter"/>
</dbReference>
<evidence type="ECO:0000256" key="1">
    <source>
        <dbReference type="ARBA" id="ARBA00022527"/>
    </source>
</evidence>
<dbReference type="AlphaFoldDB" id="A0A9P4TBQ3"/>
<comment type="caution">
    <text evidence="9">The sequence shown here is derived from an EMBL/GenBank/DDBJ whole genome shotgun (WGS) entry which is preliminary data.</text>
</comment>
<keyword evidence="10" id="KW-1185">Reference proteome</keyword>
<dbReference type="GO" id="GO:0004674">
    <property type="term" value="F:protein serine/threonine kinase activity"/>
    <property type="evidence" value="ECO:0007669"/>
    <property type="project" value="UniProtKB-KW"/>
</dbReference>
<dbReference type="PANTHER" id="PTHR45646:SF11">
    <property type="entry name" value="SERINE_THREONINE-PROTEIN KINASE DOA"/>
    <property type="match status" value="1"/>
</dbReference>
<dbReference type="SUPFAM" id="SSF56112">
    <property type="entry name" value="Protein kinase-like (PK-like)"/>
    <property type="match status" value="1"/>
</dbReference>
<dbReference type="SMART" id="SM00220">
    <property type="entry name" value="S_TKc"/>
    <property type="match status" value="1"/>
</dbReference>
<keyword evidence="2" id="KW-0808">Transferase</keyword>
<dbReference type="PROSITE" id="PS50011">
    <property type="entry name" value="PROTEIN_KINASE_DOM"/>
    <property type="match status" value="1"/>
</dbReference>
<dbReference type="EMBL" id="SWKU01000013">
    <property type="protein sequence ID" value="KAF3001346.1"/>
    <property type="molecule type" value="Genomic_DNA"/>
</dbReference>
<evidence type="ECO:0000256" key="5">
    <source>
        <dbReference type="ARBA" id="ARBA00022840"/>
    </source>
</evidence>
<evidence type="ECO:0000256" key="4">
    <source>
        <dbReference type="ARBA" id="ARBA00022777"/>
    </source>
</evidence>
<evidence type="ECO:0000313" key="10">
    <source>
        <dbReference type="Proteomes" id="UP000801428"/>
    </source>
</evidence>
<dbReference type="PROSITE" id="PS00108">
    <property type="entry name" value="PROTEIN_KINASE_ST"/>
    <property type="match status" value="1"/>
</dbReference>
<accession>A0A9P4TBQ3</accession>
<dbReference type="Gene3D" id="1.10.510.10">
    <property type="entry name" value="Transferase(Phosphotransferase) domain 1"/>
    <property type="match status" value="1"/>
</dbReference>
<keyword evidence="1 7" id="KW-0723">Serine/threonine-protein kinase</keyword>
<dbReference type="InterPro" id="IPR051175">
    <property type="entry name" value="CLK_kinases"/>
</dbReference>
<feature type="binding site" evidence="6">
    <location>
        <position position="90"/>
    </location>
    <ligand>
        <name>ATP</name>
        <dbReference type="ChEBI" id="CHEBI:30616"/>
    </ligand>
</feature>
<dbReference type="GO" id="GO:0005634">
    <property type="term" value="C:nucleus"/>
    <property type="evidence" value="ECO:0007669"/>
    <property type="project" value="TreeGrafter"/>
</dbReference>
<dbReference type="InterPro" id="IPR000719">
    <property type="entry name" value="Prot_kinase_dom"/>
</dbReference>
<dbReference type="GO" id="GO:0005524">
    <property type="term" value="F:ATP binding"/>
    <property type="evidence" value="ECO:0007669"/>
    <property type="project" value="UniProtKB-UniRule"/>
</dbReference>
<dbReference type="PANTHER" id="PTHR45646">
    <property type="entry name" value="SERINE/THREONINE-PROTEIN KINASE DOA-RELATED"/>
    <property type="match status" value="1"/>
</dbReference>
<dbReference type="OrthoDB" id="5979581at2759"/>
<feature type="domain" description="Protein kinase" evidence="8">
    <location>
        <begin position="61"/>
        <end position="426"/>
    </location>
</feature>
<comment type="similarity">
    <text evidence="7">Belongs to the protein kinase superfamily.</text>
</comment>
<dbReference type="PROSITE" id="PS00107">
    <property type="entry name" value="PROTEIN_KINASE_ATP"/>
    <property type="match status" value="1"/>
</dbReference>
<dbReference type="Gene3D" id="3.30.200.20">
    <property type="entry name" value="Phosphorylase Kinase, domain 1"/>
    <property type="match status" value="1"/>
</dbReference>
<organism evidence="9 10">
    <name type="scientific">Curvularia kusanoi</name>
    <name type="common">Cochliobolus kusanoi</name>
    <dbReference type="NCBI Taxonomy" id="90978"/>
    <lineage>
        <taxon>Eukaryota</taxon>
        <taxon>Fungi</taxon>
        <taxon>Dikarya</taxon>
        <taxon>Ascomycota</taxon>
        <taxon>Pezizomycotina</taxon>
        <taxon>Dothideomycetes</taxon>
        <taxon>Pleosporomycetidae</taxon>
        <taxon>Pleosporales</taxon>
        <taxon>Pleosporineae</taxon>
        <taxon>Pleosporaceae</taxon>
        <taxon>Curvularia</taxon>
    </lineage>
</organism>
<evidence type="ECO:0000313" key="9">
    <source>
        <dbReference type="EMBL" id="KAF3001346.1"/>
    </source>
</evidence>
<keyword evidence="4" id="KW-0418">Kinase</keyword>
<evidence type="ECO:0000256" key="7">
    <source>
        <dbReference type="RuleBase" id="RU000304"/>
    </source>
</evidence>
<proteinExistence type="inferred from homology"/>
<evidence type="ECO:0000256" key="6">
    <source>
        <dbReference type="PROSITE-ProRule" id="PRU10141"/>
    </source>
</evidence>
<evidence type="ECO:0000256" key="2">
    <source>
        <dbReference type="ARBA" id="ARBA00022679"/>
    </source>
</evidence>
<evidence type="ECO:0000259" key="8">
    <source>
        <dbReference type="PROSITE" id="PS50011"/>
    </source>
</evidence>
<sequence>MLQAIRSCRLLLRRPWEPLTFSSTRFAPISADNKVEEENLPGYVASRYYPVRISEIFRDNYQVVGKLGYGATSTVWLARDLSKRRHVALKLFIKSESIGAEQDNELDCYKRIENTKKRHPGREAVRSLLDSFDVEGPDGQHRCLVHPPLWESILDFRYRNSIGKLPPPIIAFVLKRLFQALDFLHDECHIAHTDIKEANILIGADDYTLKAFEEQELKEPSPRKDVDGRTIFLSRQLNYPKHIGQPVLCDFGSAVMLDDGTEHQEDIQPNVYRAPEVILDIPWTYSVDIWNVGCMVSSSDFTEGFEADSNVRLQVWDAFEGEHLFTGHDPELATYRGRAHLAEMIALLGPPPCGLLARASLKSKFFSNTDEFNAGIPLPDSNPLEQRLASLEGEDRELFLSLMRKMLQWEPEKRSSAGELAQDDWILKHTS</sequence>
<dbReference type="InterPro" id="IPR017441">
    <property type="entry name" value="Protein_kinase_ATP_BS"/>
</dbReference>
<dbReference type="Pfam" id="PF00069">
    <property type="entry name" value="Pkinase"/>
    <property type="match status" value="2"/>
</dbReference>
<keyword evidence="3 6" id="KW-0547">Nucleotide-binding</keyword>
<name>A0A9P4TBQ3_CURKU</name>
<reference evidence="9" key="1">
    <citation type="submission" date="2019-04" db="EMBL/GenBank/DDBJ databases">
        <title>Sequencing of skin fungus with MAO and IRED activity.</title>
        <authorList>
            <person name="Marsaioli A.J."/>
            <person name="Bonatto J.M.C."/>
            <person name="Reis Junior O."/>
        </authorList>
    </citation>
    <scope>NUCLEOTIDE SEQUENCE</scope>
    <source>
        <strain evidence="9">30M1</strain>
    </source>
</reference>
<keyword evidence="5 6" id="KW-0067">ATP-binding</keyword>
<dbReference type="InterPro" id="IPR011009">
    <property type="entry name" value="Kinase-like_dom_sf"/>
</dbReference>